<evidence type="ECO:0000259" key="3">
    <source>
        <dbReference type="SMART" id="SM00939"/>
    </source>
</evidence>
<dbReference type="Gene3D" id="3.40.50.1820">
    <property type="entry name" value="alpha/beta hydrolase"/>
    <property type="match status" value="1"/>
</dbReference>
<dbReference type="AlphaFoldDB" id="A0A0D4C2J3"/>
<dbReference type="SUPFAM" id="SSF53474">
    <property type="entry name" value="alpha/beta-Hydrolases"/>
    <property type="match status" value="1"/>
</dbReference>
<dbReference type="InterPro" id="IPR000383">
    <property type="entry name" value="Xaa-Pro-like_dom"/>
</dbReference>
<dbReference type="InterPro" id="IPR008979">
    <property type="entry name" value="Galactose-bd-like_sf"/>
</dbReference>
<evidence type="ECO:0000313" key="5">
    <source>
        <dbReference type="Proteomes" id="UP000061839"/>
    </source>
</evidence>
<dbReference type="Gene3D" id="2.60.120.260">
    <property type="entry name" value="Galactose-binding domain-like"/>
    <property type="match status" value="1"/>
</dbReference>
<sequence length="542" mass="59458">MALLNQLLTKIAGLPRPEGKPPTLIKDIPATMPDGVELLTDRYVPHGDTAARGPVVMIRTPYGRSGILTRLQGWMMAAQGLQTVIQSTRGTFGSGGEFRPFHHEREDGIATAEWLRQQPWCDGRLATAGASYVGHTQWAVGPYLEPPLEAMCLAVTAANFVPNFYPGGAFAADDMVAWSAAIGRQEDRFSSWPNPAQAKRTQAAMRGLPLGNADLAAIGRRVQFLHDVTEHSDPTENYWAEKADHGQNIEELTVPTTMVSGWYDLFVRSQLEDFKRLQAAGRSTRLTVGPWNHGQPASVGIILNDQVSFLKAIFTADPAPLQRPPVRLYLQKADRWLDFEQWPPASTTQTRFLGADRSLSEQPTAAGSTAFSYSPDDPTPNIGGPLLASPAKQLDNAERESRPDVLVFSSERLATDLDVIGELQATVHLRASNPLVDVFVRLCDVDEQGVSLNVCDGIIRLANDAEPEQIREATIQLDPTAYRFRSGHRLRVQISAAAWPRYDRNFGTGESVATAQVGGPNRVEIFSGEKHPSKIELPIWTG</sequence>
<dbReference type="InterPro" id="IPR013736">
    <property type="entry name" value="Xaa-Pro_dipept_C"/>
</dbReference>
<keyword evidence="5" id="KW-1185">Reference proteome</keyword>
<accession>A0A0D4C2J3</accession>
<feature type="region of interest" description="Disordered" evidence="2">
    <location>
        <begin position="364"/>
        <end position="395"/>
    </location>
</feature>
<feature type="domain" description="Xaa-Pro dipeptidyl-peptidase C-terminal" evidence="3">
    <location>
        <begin position="309"/>
        <end position="536"/>
    </location>
</feature>
<dbReference type="EMBL" id="CP011005">
    <property type="protein sequence ID" value="AJT42571.1"/>
    <property type="molecule type" value="Genomic_DNA"/>
</dbReference>
<dbReference type="SUPFAM" id="SSF49785">
    <property type="entry name" value="Galactose-binding domain-like"/>
    <property type="match status" value="1"/>
</dbReference>
<dbReference type="RefSeq" id="WP_045076445.1">
    <property type="nucleotide sequence ID" value="NZ_CP011005.1"/>
</dbReference>
<dbReference type="STRING" id="1618207.UM93_15760"/>
<dbReference type="NCBIfam" id="TIGR00976">
    <property type="entry name" value="CocE_NonD"/>
    <property type="match status" value="1"/>
</dbReference>
<evidence type="ECO:0000256" key="1">
    <source>
        <dbReference type="ARBA" id="ARBA00022801"/>
    </source>
</evidence>
<dbReference type="InterPro" id="IPR005674">
    <property type="entry name" value="CocE/Ser_esterase"/>
</dbReference>
<keyword evidence="1" id="KW-0378">Hydrolase</keyword>
<dbReference type="PATRIC" id="fig|1618207.4.peg.3207"/>
<dbReference type="GO" id="GO:0008239">
    <property type="term" value="F:dipeptidyl-peptidase activity"/>
    <property type="evidence" value="ECO:0007669"/>
    <property type="project" value="InterPro"/>
</dbReference>
<evidence type="ECO:0000313" key="4">
    <source>
        <dbReference type="EMBL" id="AJT42571.1"/>
    </source>
</evidence>
<dbReference type="SMART" id="SM00939">
    <property type="entry name" value="PepX_C"/>
    <property type="match status" value="1"/>
</dbReference>
<organism evidence="4 5">
    <name type="scientific">Psychromicrobium lacuslunae</name>
    <dbReference type="NCBI Taxonomy" id="1618207"/>
    <lineage>
        <taxon>Bacteria</taxon>
        <taxon>Bacillati</taxon>
        <taxon>Actinomycetota</taxon>
        <taxon>Actinomycetes</taxon>
        <taxon>Micrococcales</taxon>
        <taxon>Micrococcaceae</taxon>
        <taxon>Psychromicrobium</taxon>
    </lineage>
</organism>
<name>A0A0D4C2J3_9MICC</name>
<protein>
    <submittedName>
        <fullName evidence="4">Peptidase S15</fullName>
    </submittedName>
</protein>
<dbReference type="Gene3D" id="1.10.3020.10">
    <property type="entry name" value="alpha-amino acid ester hydrolase ( Helical cap domain)"/>
    <property type="match status" value="1"/>
</dbReference>
<dbReference type="Pfam" id="PF02129">
    <property type="entry name" value="Peptidase_S15"/>
    <property type="match status" value="1"/>
</dbReference>
<dbReference type="InterPro" id="IPR029058">
    <property type="entry name" value="AB_hydrolase_fold"/>
</dbReference>
<dbReference type="HOGENOM" id="CLU_015590_5_2_11"/>
<dbReference type="KEGG" id="ari:UM93_15760"/>
<dbReference type="Pfam" id="PF08530">
    <property type="entry name" value="PepX_C"/>
    <property type="match status" value="1"/>
</dbReference>
<dbReference type="Proteomes" id="UP000061839">
    <property type="component" value="Chromosome"/>
</dbReference>
<gene>
    <name evidence="4" type="ORF">UM93_15760</name>
</gene>
<evidence type="ECO:0000256" key="2">
    <source>
        <dbReference type="SAM" id="MobiDB-lite"/>
    </source>
</evidence>
<reference evidence="4 5" key="1">
    <citation type="journal article" date="2015" name="Genome Announc.">
        <title>Complete Genome Sequencing of Protease-Producing Novel Arthrobacter sp. Strain IHBB 11108 Using PacBio Single-Molecule Real-Time Sequencing Technology.</title>
        <authorList>
            <person name="Kiran S."/>
            <person name="Swarnkar M.K."/>
            <person name="Pal M."/>
            <person name="Thakur R."/>
            <person name="Tewari R."/>
            <person name="Singh A.K."/>
            <person name="Gulati A."/>
        </authorList>
    </citation>
    <scope>NUCLEOTIDE SEQUENCE [LARGE SCALE GENOMIC DNA]</scope>
    <source>
        <strain evidence="4 5">IHBB 11108</strain>
    </source>
</reference>
<proteinExistence type="predicted"/>